<dbReference type="OMA" id="RTWMLLQ"/>
<feature type="compositionally biased region" description="Polar residues" evidence="1">
    <location>
        <begin position="1190"/>
        <end position="1201"/>
    </location>
</feature>
<feature type="compositionally biased region" description="Basic and acidic residues" evidence="1">
    <location>
        <begin position="1204"/>
        <end position="1217"/>
    </location>
</feature>
<feature type="compositionally biased region" description="Polar residues" evidence="1">
    <location>
        <begin position="1344"/>
        <end position="1353"/>
    </location>
</feature>
<feature type="region of interest" description="Disordered" evidence="1">
    <location>
        <begin position="1095"/>
        <end position="1240"/>
    </location>
</feature>
<feature type="region of interest" description="Disordered" evidence="1">
    <location>
        <begin position="279"/>
        <end position="311"/>
    </location>
</feature>
<dbReference type="Proteomes" id="UP000030763">
    <property type="component" value="Unassembled WGS sequence"/>
</dbReference>
<feature type="region of interest" description="Disordered" evidence="1">
    <location>
        <begin position="701"/>
        <end position="901"/>
    </location>
</feature>
<sequence>MEGYRQDERFQNGSNNGTSSIPVQCGSKGELRPAFEEQTSSRDACQLNELPPSAAFRGEAIRQKETEPGCKVQPGVTRPLGWTATKTCQQIKPSSYRLGGDTTNYRGVQTPPAFREGANPEGSRPVARPLSVGPSVRRSQLMANRRSNASSVNIPEQRRLARQQQQMLQFKLHTKKDGKVPGSLGNVGDYLLHTDGSNCSVRYSETHAFTGSDAFEDPSLPHLQRRRTWMLLQHLVDQLEKQGRPDVLLQRPDLLQKLLHVIMPLLPLKAALGKFAMNSKTTHSSRPQGSVGGAHQPTARMAQPTSGRPLSTSLFRQMHTNAPPRSAESSTHPMALHYSQPRLPRTLPAPTVRGMMQVLRDLSDGNSTTWNPSINNHERAMDATHNAANRLSKDRDSRRASSTRVRSVPIRDLGTSTGSGGVEKPLHWYDKPRPVRAVSRGNAYTHVASRLPQGALQHRRPLKTRSQAVLLEKNSAERKPFRPSALDWATSPCLSNESMTEPVASARSGDSEDTIKSAATPSLESAMEDYPELGRAKQLDKERPGLVDRSVKRPQSLVRFTVTRDVEALPPSPRASNSDGEIPQSSVSGRSALENQRSPASREEVQSVDHDTRHLAPNSAGKRRQPPEPGPTAARRHTVAATVASPQRSTEEEKLIRSLEGSTEGSLGPQERRERRFTASAVTKFKSTAAAIKGGRLVFAGEEPDGGAKSQGITRIPLLKDIPKAREGRRATTQIGTPRNGSPLSPKLPYGAKRKTSPVVTRKLGKKGSRTFQKSSSISPRELSPPSARGRRMSAPPPRRITQAKISSTFPSRTRNVGERTSPTRISSASFKSTTRRKTIKSISAKEKGEAIEAQKDGESSTPETNGTAQHEKKDEQKDDDKSEEAPEAVKPDPEPPYPYLTLKELPALDQPLRPLSHLCELPFKDGANSPPRIDDSVTFIHVLERSERLTQGARGEATQRAVSQLCSDGPGTMLLVARWLDSEADAVESNTITASEKFPWREVVPPLFVGANKHRELLSSKTRSQFSPKELQAFLETEGFIETQGQKLQHLLETKGTTTKPAEVQGGRSDLISTYYEHVASKYQHAPASVKVNVSNESDETGHSLSVATNPVGDCINEPSSQGFSRPQLGSSPHAGEAFPIQIRESQATSEESRNAGGQDCRVSSETSSSSASSLLTSPSIPSHISRSLFRSSLNASEGTESPIEKVDEPRHHDGTNKISDSGTLHSQSALQSVPPPSSKIRAKLRGRAAEGQLYKANCGFPADLPEQERFSAIPTTSAKSKPKKHIAAKVVSRVASIEQKNALGPKPLRPLGQAQWQIPTAPGDPPSLRDPQNEAEILAAANQGSLPTANTGKYEPREALGAAAALPPSKENESPKPVAGQDLVGSSSQTDADKPVLPAQGRIGDTSSRRSRDQTVKKQATVQSKLVASRSSSSNRFNLSKSAARRPAAAVQPERTGSIRKAIHQTQTPSSPTRLTQEAMDLLSEPQVLAEMARLCTRLSNLVCCTSASPPVDLHSGDDEASAT</sequence>
<proteinExistence type="predicted"/>
<feature type="compositionally biased region" description="Low complexity" evidence="1">
    <location>
        <begin position="1426"/>
        <end position="1444"/>
    </location>
</feature>
<feature type="compositionally biased region" description="Polar residues" evidence="1">
    <location>
        <begin position="137"/>
        <end position="154"/>
    </location>
</feature>
<feature type="region of interest" description="Disordered" evidence="1">
    <location>
        <begin position="470"/>
        <end position="528"/>
    </location>
</feature>
<organism evidence="2 3">
    <name type="scientific">Eimeria maxima</name>
    <name type="common">Coccidian parasite</name>
    <dbReference type="NCBI Taxonomy" id="5804"/>
    <lineage>
        <taxon>Eukaryota</taxon>
        <taxon>Sar</taxon>
        <taxon>Alveolata</taxon>
        <taxon>Apicomplexa</taxon>
        <taxon>Conoidasida</taxon>
        <taxon>Coccidia</taxon>
        <taxon>Eucoccidiorida</taxon>
        <taxon>Eimeriorina</taxon>
        <taxon>Eimeriidae</taxon>
        <taxon>Eimeria</taxon>
    </lineage>
</organism>
<evidence type="ECO:0000256" key="1">
    <source>
        <dbReference type="SAM" id="MobiDB-lite"/>
    </source>
</evidence>
<accession>U6M5C1</accession>
<dbReference type="OrthoDB" id="346123at2759"/>
<name>U6M5C1_EIMMA</name>
<feature type="region of interest" description="Disordered" evidence="1">
    <location>
        <begin position="1303"/>
        <end position="1458"/>
    </location>
</feature>
<evidence type="ECO:0000313" key="2">
    <source>
        <dbReference type="EMBL" id="CDJ59221.1"/>
    </source>
</evidence>
<feature type="compositionally biased region" description="Polar residues" evidence="1">
    <location>
        <begin position="731"/>
        <end position="743"/>
    </location>
</feature>
<feature type="compositionally biased region" description="Polar residues" evidence="1">
    <location>
        <begin position="860"/>
        <end position="869"/>
    </location>
</feature>
<evidence type="ECO:0000313" key="3">
    <source>
        <dbReference type="Proteomes" id="UP000030763"/>
    </source>
</evidence>
<dbReference type="RefSeq" id="XP_013335869.1">
    <property type="nucleotide sequence ID" value="XM_013480415.1"/>
</dbReference>
<feature type="compositionally biased region" description="Polar residues" evidence="1">
    <location>
        <begin position="11"/>
        <end position="22"/>
    </location>
</feature>
<keyword evidence="3" id="KW-1185">Reference proteome</keyword>
<feature type="compositionally biased region" description="Basic and acidic residues" evidence="1">
    <location>
        <begin position="600"/>
        <end position="614"/>
    </location>
</feature>
<feature type="region of interest" description="Disordered" evidence="1">
    <location>
        <begin position="562"/>
        <end position="678"/>
    </location>
</feature>
<dbReference type="VEuPathDB" id="ToxoDB:EMWEY_00020620"/>
<feature type="compositionally biased region" description="Polar residues" evidence="1">
    <location>
        <begin position="1218"/>
        <end position="1233"/>
    </location>
</feature>
<protein>
    <submittedName>
        <fullName evidence="2">Uncharacterized protein</fullName>
    </submittedName>
</protein>
<feature type="compositionally biased region" description="Polar residues" evidence="1">
    <location>
        <begin position="1119"/>
        <end position="1132"/>
    </location>
</feature>
<feature type="compositionally biased region" description="Basic and acidic residues" evidence="1">
    <location>
        <begin position="721"/>
        <end position="730"/>
    </location>
</feature>
<feature type="region of interest" description="Disordered" evidence="1">
    <location>
        <begin position="1"/>
        <end position="42"/>
    </location>
</feature>
<feature type="compositionally biased region" description="Polar residues" evidence="1">
    <location>
        <begin position="279"/>
        <end position="288"/>
    </location>
</feature>
<feature type="compositionally biased region" description="Polar residues" evidence="1">
    <location>
        <begin position="804"/>
        <end position="833"/>
    </location>
</feature>
<feature type="compositionally biased region" description="Basic and acidic residues" evidence="1">
    <location>
        <begin position="1409"/>
        <end position="1418"/>
    </location>
</feature>
<feature type="region of interest" description="Disordered" evidence="1">
    <location>
        <begin position="93"/>
        <end position="154"/>
    </location>
</feature>
<reference evidence="2" key="1">
    <citation type="submission" date="2013-10" db="EMBL/GenBank/DDBJ databases">
        <title>Genomic analysis of the causative agents of coccidiosis in chickens.</title>
        <authorList>
            <person name="Reid A.J."/>
            <person name="Blake D."/>
            <person name="Billington K."/>
            <person name="Browne H."/>
            <person name="Dunn M."/>
            <person name="Hung S."/>
            <person name="Kawahara F."/>
            <person name="Miranda-Saavedra D."/>
            <person name="Mourier T."/>
            <person name="Nagra H."/>
            <person name="Otto T.D."/>
            <person name="Rawlings N."/>
            <person name="Sanchez A."/>
            <person name="Sanders M."/>
            <person name="Subramaniam C."/>
            <person name="Tay Y."/>
            <person name="Dear P."/>
            <person name="Doerig C."/>
            <person name="Gruber A."/>
            <person name="Parkinson J."/>
            <person name="Shirley M."/>
            <person name="Wan K.L."/>
            <person name="Berriman M."/>
            <person name="Tomley F."/>
            <person name="Pain A."/>
        </authorList>
    </citation>
    <scope>NUCLEOTIDE SEQUENCE [LARGE SCALE GENOMIC DNA]</scope>
    <source>
        <strain evidence="2">Weybridge</strain>
    </source>
</reference>
<feature type="compositionally biased region" description="Basic and acidic residues" evidence="1">
    <location>
        <begin position="870"/>
        <end position="894"/>
    </location>
</feature>
<feature type="compositionally biased region" description="Polar residues" evidence="1">
    <location>
        <begin position="574"/>
        <end position="599"/>
    </location>
</feature>
<dbReference type="EMBL" id="HG720195">
    <property type="protein sequence ID" value="CDJ59221.1"/>
    <property type="molecule type" value="Genomic_DNA"/>
</dbReference>
<dbReference type="GeneID" id="25336048"/>
<feature type="compositionally biased region" description="Basic and acidic residues" evidence="1">
    <location>
        <begin position="1"/>
        <end position="10"/>
    </location>
</feature>
<feature type="compositionally biased region" description="Low complexity" evidence="1">
    <location>
        <begin position="1165"/>
        <end position="1187"/>
    </location>
</feature>
<feature type="compositionally biased region" description="Polar residues" evidence="1">
    <location>
        <begin position="770"/>
        <end position="779"/>
    </location>
</feature>
<reference evidence="2" key="2">
    <citation type="submission" date="2013-10" db="EMBL/GenBank/DDBJ databases">
        <authorList>
            <person name="Aslett M."/>
        </authorList>
    </citation>
    <scope>NUCLEOTIDE SEQUENCE [LARGE SCALE GENOMIC DNA]</scope>
    <source>
        <strain evidence="2">Weybridge</strain>
    </source>
</reference>
<gene>
    <name evidence="2" type="ORF">EMWEY_00020620</name>
</gene>
<feature type="compositionally biased region" description="Basic and acidic residues" evidence="1">
    <location>
        <begin position="844"/>
        <end position="859"/>
    </location>
</feature>